<proteinExistence type="inferred from homology"/>
<dbReference type="PRINTS" id="PR01438">
    <property type="entry name" value="UNVRSLSTRESS"/>
</dbReference>
<dbReference type="PANTHER" id="PTHR46268">
    <property type="entry name" value="STRESS RESPONSE PROTEIN NHAX"/>
    <property type="match status" value="1"/>
</dbReference>
<evidence type="ECO:0000313" key="4">
    <source>
        <dbReference type="Proteomes" id="UP000620156"/>
    </source>
</evidence>
<sequence>MLHDIAVGVDGSPASLAAAHWAAQEARRRGTGLTVVHAWHPHAHPASSVPFGRAEHDWAAQILQEAVRGVRTARPGLRITERLVCDATVDALVATAADAGMLVLGAPGLGFVGGFVTGSVSQRVVARSVRPVVLARAGRRAADEHTPSAAGIAPEEIPGTPCREVVLGLHTGHPCDELIGFAFDAARWRGTGLRVVHAFRAPSGSAPDPSVTVPPVVPTAGPALYPRARAQARAHAEDMVGAVLRPWRERYPTVPVTGTVTEGRASVALVHAARGAGLLVVGRRTDGQRIGARTGPVAHAVLHHADCPVAVVPHD</sequence>
<dbReference type="AlphaFoldDB" id="A0A918EQB8"/>
<dbReference type="RefSeq" id="WP_189216082.1">
    <property type="nucleotide sequence ID" value="NZ_BMQK01000003.1"/>
</dbReference>
<gene>
    <name evidence="3" type="ORF">GCM10010145_17020</name>
</gene>
<reference evidence="3" key="2">
    <citation type="submission" date="2020-09" db="EMBL/GenBank/DDBJ databases">
        <authorList>
            <person name="Sun Q."/>
            <person name="Ohkuma M."/>
        </authorList>
    </citation>
    <scope>NUCLEOTIDE SEQUENCE</scope>
    <source>
        <strain evidence="3">JCM 3131</strain>
    </source>
</reference>
<feature type="domain" description="UspA" evidence="2">
    <location>
        <begin position="168"/>
        <end position="313"/>
    </location>
</feature>
<dbReference type="Gene3D" id="3.40.50.620">
    <property type="entry name" value="HUPs"/>
    <property type="match status" value="2"/>
</dbReference>
<protein>
    <recommendedName>
        <fullName evidence="2">UspA domain-containing protein</fullName>
    </recommendedName>
</protein>
<evidence type="ECO:0000256" key="1">
    <source>
        <dbReference type="ARBA" id="ARBA00008791"/>
    </source>
</evidence>
<feature type="domain" description="UspA" evidence="2">
    <location>
        <begin position="1"/>
        <end position="136"/>
    </location>
</feature>
<dbReference type="SUPFAM" id="SSF52402">
    <property type="entry name" value="Adenine nucleotide alpha hydrolases-like"/>
    <property type="match status" value="2"/>
</dbReference>
<dbReference type="InterPro" id="IPR006016">
    <property type="entry name" value="UspA"/>
</dbReference>
<dbReference type="InterPro" id="IPR006015">
    <property type="entry name" value="Universal_stress_UspA"/>
</dbReference>
<evidence type="ECO:0000259" key="2">
    <source>
        <dbReference type="Pfam" id="PF00582"/>
    </source>
</evidence>
<organism evidence="3 4">
    <name type="scientific">Streptomyces ruber</name>
    <dbReference type="NCBI Taxonomy" id="83378"/>
    <lineage>
        <taxon>Bacteria</taxon>
        <taxon>Bacillati</taxon>
        <taxon>Actinomycetota</taxon>
        <taxon>Actinomycetes</taxon>
        <taxon>Kitasatosporales</taxon>
        <taxon>Streptomycetaceae</taxon>
        <taxon>Streptomyces</taxon>
    </lineage>
</organism>
<dbReference type="PANTHER" id="PTHR46268:SF6">
    <property type="entry name" value="UNIVERSAL STRESS PROTEIN UP12"/>
    <property type="match status" value="1"/>
</dbReference>
<evidence type="ECO:0000313" key="3">
    <source>
        <dbReference type="EMBL" id="GGQ48849.1"/>
    </source>
</evidence>
<comment type="similarity">
    <text evidence="1">Belongs to the universal stress protein A family.</text>
</comment>
<accession>A0A918EQB8</accession>
<dbReference type="Pfam" id="PF00582">
    <property type="entry name" value="Usp"/>
    <property type="match status" value="2"/>
</dbReference>
<dbReference type="EMBL" id="BMQK01000003">
    <property type="protein sequence ID" value="GGQ48849.1"/>
    <property type="molecule type" value="Genomic_DNA"/>
</dbReference>
<keyword evidence="4" id="KW-1185">Reference proteome</keyword>
<comment type="caution">
    <text evidence="3">The sequence shown here is derived from an EMBL/GenBank/DDBJ whole genome shotgun (WGS) entry which is preliminary data.</text>
</comment>
<dbReference type="InterPro" id="IPR014729">
    <property type="entry name" value="Rossmann-like_a/b/a_fold"/>
</dbReference>
<dbReference type="Proteomes" id="UP000620156">
    <property type="component" value="Unassembled WGS sequence"/>
</dbReference>
<reference evidence="3" key="1">
    <citation type="journal article" date="2014" name="Int. J. Syst. Evol. Microbiol.">
        <title>Complete genome sequence of Corynebacterium casei LMG S-19264T (=DSM 44701T), isolated from a smear-ripened cheese.</title>
        <authorList>
            <consortium name="US DOE Joint Genome Institute (JGI-PGF)"/>
            <person name="Walter F."/>
            <person name="Albersmeier A."/>
            <person name="Kalinowski J."/>
            <person name="Ruckert C."/>
        </authorList>
    </citation>
    <scope>NUCLEOTIDE SEQUENCE</scope>
    <source>
        <strain evidence="3">JCM 3131</strain>
    </source>
</reference>
<name>A0A918EQB8_9ACTN</name>